<dbReference type="PROSITE" id="PS50801">
    <property type="entry name" value="STAS"/>
    <property type="match status" value="1"/>
</dbReference>
<dbReference type="Pfam" id="PF01740">
    <property type="entry name" value="STAS"/>
    <property type="match status" value="1"/>
</dbReference>
<keyword evidence="3" id="KW-1185">Reference proteome</keyword>
<dbReference type="CDD" id="cd07043">
    <property type="entry name" value="STAS_anti-anti-sigma_factors"/>
    <property type="match status" value="1"/>
</dbReference>
<sequence>MDITTLRELREPPVAVLRVTGPLTESGALIEQAQAAFDKGMRHILIDLSNVPYMATAGLRALHAIYMLLREAAGADAAAVGSGISAGTYASPHLKLLGPNKHVLEVLKTAGYDMFLQIHTNYQQALESFG</sequence>
<proteinExistence type="predicted"/>
<accession>A0A0P9FC33</accession>
<comment type="caution">
    <text evidence="2">The sequence shown here is derived from an EMBL/GenBank/DDBJ whole genome shotgun (WGS) entry which is preliminary data.</text>
</comment>
<dbReference type="EMBL" id="LJCR01001561">
    <property type="protein sequence ID" value="KPV50138.1"/>
    <property type="molecule type" value="Genomic_DNA"/>
</dbReference>
<evidence type="ECO:0000259" key="1">
    <source>
        <dbReference type="PROSITE" id="PS50801"/>
    </source>
</evidence>
<evidence type="ECO:0000313" key="2">
    <source>
        <dbReference type="EMBL" id="KPV50138.1"/>
    </source>
</evidence>
<gene>
    <name evidence="2" type="ORF">SE17_28700</name>
</gene>
<dbReference type="InterPro" id="IPR002645">
    <property type="entry name" value="STAS_dom"/>
</dbReference>
<feature type="domain" description="STAS" evidence="1">
    <location>
        <begin position="4"/>
        <end position="129"/>
    </location>
</feature>
<organism evidence="2 3">
    <name type="scientific">Kouleothrix aurantiaca</name>
    <dbReference type="NCBI Taxonomy" id="186479"/>
    <lineage>
        <taxon>Bacteria</taxon>
        <taxon>Bacillati</taxon>
        <taxon>Chloroflexota</taxon>
        <taxon>Chloroflexia</taxon>
        <taxon>Chloroflexales</taxon>
        <taxon>Roseiflexineae</taxon>
        <taxon>Roseiflexaceae</taxon>
        <taxon>Kouleothrix</taxon>
    </lineage>
</organism>
<protein>
    <recommendedName>
        <fullName evidence="1">STAS domain-containing protein</fullName>
    </recommendedName>
</protein>
<dbReference type="InterPro" id="IPR036513">
    <property type="entry name" value="STAS_dom_sf"/>
</dbReference>
<dbReference type="Proteomes" id="UP000050509">
    <property type="component" value="Unassembled WGS sequence"/>
</dbReference>
<dbReference type="SUPFAM" id="SSF52091">
    <property type="entry name" value="SpoIIaa-like"/>
    <property type="match status" value="1"/>
</dbReference>
<dbReference type="AlphaFoldDB" id="A0A0P9FC33"/>
<reference evidence="2 3" key="1">
    <citation type="submission" date="2015-09" db="EMBL/GenBank/DDBJ databases">
        <title>Draft genome sequence of Kouleothrix aurantiaca JCM 19913.</title>
        <authorList>
            <person name="Hemp J."/>
        </authorList>
    </citation>
    <scope>NUCLEOTIDE SEQUENCE [LARGE SCALE GENOMIC DNA]</scope>
    <source>
        <strain evidence="2 3">COM-B</strain>
    </source>
</reference>
<name>A0A0P9FC33_9CHLR</name>
<dbReference type="Gene3D" id="3.30.750.24">
    <property type="entry name" value="STAS domain"/>
    <property type="match status" value="1"/>
</dbReference>
<evidence type="ECO:0000313" key="3">
    <source>
        <dbReference type="Proteomes" id="UP000050509"/>
    </source>
</evidence>